<dbReference type="Pfam" id="PF09130">
    <property type="entry name" value="DUF1932"/>
    <property type="match status" value="1"/>
</dbReference>
<evidence type="ECO:0000313" key="4">
    <source>
        <dbReference type="Proteomes" id="UP000183567"/>
    </source>
</evidence>
<evidence type="ECO:0000313" key="3">
    <source>
        <dbReference type="EMBL" id="OJA12666.1"/>
    </source>
</evidence>
<dbReference type="InterPro" id="IPR015814">
    <property type="entry name" value="Pgluconate_DH_NAD-bd_C"/>
</dbReference>
<dbReference type="SUPFAM" id="SSF48179">
    <property type="entry name" value="6-phosphogluconate dehydrogenase C-terminal domain-like"/>
    <property type="match status" value="1"/>
</dbReference>
<dbReference type="InterPro" id="IPR006115">
    <property type="entry name" value="6PGDH_NADP-bd"/>
</dbReference>
<proteinExistence type="predicted"/>
<dbReference type="Pfam" id="PF03446">
    <property type="entry name" value="NAD_binding_2"/>
    <property type="match status" value="1"/>
</dbReference>
<name>A0A1J8QTA1_9AGAM</name>
<dbReference type="STRING" id="180088.A0A1J8QTA1"/>
<protein>
    <recommendedName>
        <fullName evidence="5">6-phosphogluconate dehydrogenase NADP-binding domain-containing protein</fullName>
    </recommendedName>
</protein>
<sequence length="320" mass="34033">MSISMPMLKPSIAVVSAGAMGSAVAKRLVTAGCTVYTNLDGRSDAAHARAQDAGMTNVPLETLVAESKWILSIVPPREAFAFAEKIRAAVVEKSLERSTSIGTGARGEESDPSWVFVDCNAVNPEAVKRIGGLFRGTSVRFIDAGIVGGPPRPGYDPTFYACSEGEGVLEEFAALSQYGLRVSLLKGPGTGIGDASSLKLCESMMKKGSIGLFMTMMLTAHRSSPATADALMKELSISQPGLMDRLIVTVPEGIPKAHRFVYEMEGLGEFVGGGEADMFKGFARVFERVGRSLSGDKADIETLMRGVEKARELRETPTSK</sequence>
<keyword evidence="4" id="KW-1185">Reference proteome</keyword>
<evidence type="ECO:0008006" key="5">
    <source>
        <dbReference type="Google" id="ProtNLM"/>
    </source>
</evidence>
<accession>A0A1J8QTA1</accession>
<evidence type="ECO:0000259" key="1">
    <source>
        <dbReference type="Pfam" id="PF03446"/>
    </source>
</evidence>
<feature type="domain" description="6-phosphogluconate dehydrogenase NADP-binding" evidence="1">
    <location>
        <begin position="12"/>
        <end position="151"/>
    </location>
</feature>
<reference evidence="3 4" key="1">
    <citation type="submission" date="2016-03" db="EMBL/GenBank/DDBJ databases">
        <title>Comparative genomics of the ectomycorrhizal sister species Rhizopogon vinicolor and Rhizopogon vesiculosus (Basidiomycota: Boletales) reveals a divergence of the mating type B locus.</title>
        <authorList>
            <person name="Mujic A.B."/>
            <person name="Kuo A."/>
            <person name="Tritt A."/>
            <person name="Lipzen A."/>
            <person name="Chen C."/>
            <person name="Johnson J."/>
            <person name="Sharma A."/>
            <person name="Barry K."/>
            <person name="Grigoriev I.V."/>
            <person name="Spatafora J.W."/>
        </authorList>
    </citation>
    <scope>NUCLEOTIDE SEQUENCE [LARGE SCALE GENOMIC DNA]</scope>
    <source>
        <strain evidence="3 4">AM-OR11-056</strain>
    </source>
</reference>
<dbReference type="InterPro" id="IPR008927">
    <property type="entry name" value="6-PGluconate_DH-like_C_sf"/>
</dbReference>
<feature type="domain" description="Phosphogluconate dehydrogenase NAD-binding putative C-terminal" evidence="2">
    <location>
        <begin position="227"/>
        <end position="289"/>
    </location>
</feature>
<dbReference type="EMBL" id="LVVM01004543">
    <property type="protein sequence ID" value="OJA12666.1"/>
    <property type="molecule type" value="Genomic_DNA"/>
</dbReference>
<dbReference type="InterPro" id="IPR036291">
    <property type="entry name" value="NAD(P)-bd_dom_sf"/>
</dbReference>
<dbReference type="GO" id="GO:0050661">
    <property type="term" value="F:NADP binding"/>
    <property type="evidence" value="ECO:0007669"/>
    <property type="project" value="InterPro"/>
</dbReference>
<organism evidence="3 4">
    <name type="scientific">Rhizopogon vesiculosus</name>
    <dbReference type="NCBI Taxonomy" id="180088"/>
    <lineage>
        <taxon>Eukaryota</taxon>
        <taxon>Fungi</taxon>
        <taxon>Dikarya</taxon>
        <taxon>Basidiomycota</taxon>
        <taxon>Agaricomycotina</taxon>
        <taxon>Agaricomycetes</taxon>
        <taxon>Agaricomycetidae</taxon>
        <taxon>Boletales</taxon>
        <taxon>Suillineae</taxon>
        <taxon>Rhizopogonaceae</taxon>
        <taxon>Rhizopogon</taxon>
    </lineage>
</organism>
<dbReference type="Gene3D" id="3.40.50.720">
    <property type="entry name" value="NAD(P)-binding Rossmann-like Domain"/>
    <property type="match status" value="1"/>
</dbReference>
<gene>
    <name evidence="3" type="ORF">AZE42_08818</name>
</gene>
<dbReference type="SUPFAM" id="SSF51735">
    <property type="entry name" value="NAD(P)-binding Rossmann-fold domains"/>
    <property type="match status" value="1"/>
</dbReference>
<evidence type="ECO:0000259" key="2">
    <source>
        <dbReference type="Pfam" id="PF09130"/>
    </source>
</evidence>
<dbReference type="Proteomes" id="UP000183567">
    <property type="component" value="Unassembled WGS sequence"/>
</dbReference>
<dbReference type="AlphaFoldDB" id="A0A1J8QTA1"/>
<dbReference type="OrthoDB" id="9988102at2759"/>
<comment type="caution">
    <text evidence="3">The sequence shown here is derived from an EMBL/GenBank/DDBJ whole genome shotgun (WGS) entry which is preliminary data.</text>
</comment>